<sequence length="248" mass="27867">MDKYGLLGYPLKHSFSRQFFTEKFQNEGIDAQYINFEIPQIGLLADILTQEPELKGLNVTIPYKEQVIPFLDEISPEAKAIGAVNVIRITHPNGKPHLKGFNSDIIGFQESLKPLLKPHHRKALILGTGGASKAVKVGLEQLGIETCYVSRTAGPDRITYSQLNEQTMQEYLLVVNCSPCGMFPHTDECPNIPYGLLTPRHLLYDLVYNPLETQFMKQGQQQGATVKNGLEMLHLQAVAGWNFWNNNE</sequence>
<reference evidence="5" key="1">
    <citation type="journal article" date="2021" name="PeerJ">
        <title>Extensive microbial diversity within the chicken gut microbiome revealed by metagenomics and culture.</title>
        <authorList>
            <person name="Gilroy R."/>
            <person name="Ravi A."/>
            <person name="Getino M."/>
            <person name="Pursley I."/>
            <person name="Horton D.L."/>
            <person name="Alikhan N.F."/>
            <person name="Baker D."/>
            <person name="Gharbi K."/>
            <person name="Hall N."/>
            <person name="Watson M."/>
            <person name="Adriaenssens E.M."/>
            <person name="Foster-Nyarko E."/>
            <person name="Jarju S."/>
            <person name="Secka A."/>
            <person name="Antonio M."/>
            <person name="Oren A."/>
            <person name="Chaudhuri R.R."/>
            <person name="La Ragione R."/>
            <person name="Hildebrand F."/>
            <person name="Pallen M.J."/>
        </authorList>
    </citation>
    <scope>NUCLEOTIDE SEQUENCE</scope>
    <source>
        <strain evidence="5">G3-2149</strain>
    </source>
</reference>
<keyword evidence="3" id="KW-0028">Amino-acid biosynthesis</keyword>
<dbReference type="Proteomes" id="UP000823865">
    <property type="component" value="Unassembled WGS sequence"/>
</dbReference>
<reference evidence="5" key="2">
    <citation type="submission" date="2021-04" db="EMBL/GenBank/DDBJ databases">
        <authorList>
            <person name="Gilroy R."/>
        </authorList>
    </citation>
    <scope>NUCLEOTIDE SEQUENCE</scope>
    <source>
        <strain evidence="5">G3-2149</strain>
    </source>
</reference>
<dbReference type="GO" id="GO:0019632">
    <property type="term" value="P:shikimate metabolic process"/>
    <property type="evidence" value="ECO:0007669"/>
    <property type="project" value="TreeGrafter"/>
</dbReference>
<evidence type="ECO:0000256" key="1">
    <source>
        <dbReference type="ARBA" id="ARBA00004871"/>
    </source>
</evidence>
<dbReference type="Gene3D" id="3.40.50.720">
    <property type="entry name" value="NAD(P)-binding Rossmann-like Domain"/>
    <property type="match status" value="1"/>
</dbReference>
<evidence type="ECO:0000256" key="3">
    <source>
        <dbReference type="ARBA" id="ARBA00023141"/>
    </source>
</evidence>
<dbReference type="PANTHER" id="PTHR21089:SF1">
    <property type="entry name" value="BIFUNCTIONAL 3-DEHYDROQUINATE DEHYDRATASE_SHIKIMATE DEHYDROGENASE, CHLOROPLASTIC"/>
    <property type="match status" value="1"/>
</dbReference>
<accession>A0A9E2L3M4</accession>
<dbReference type="GO" id="GO:0004764">
    <property type="term" value="F:shikimate 3-dehydrogenase (NADP+) activity"/>
    <property type="evidence" value="ECO:0007669"/>
    <property type="project" value="InterPro"/>
</dbReference>
<dbReference type="GO" id="GO:0009073">
    <property type="term" value="P:aromatic amino acid family biosynthetic process"/>
    <property type="evidence" value="ECO:0007669"/>
    <property type="project" value="UniProtKB-KW"/>
</dbReference>
<comment type="caution">
    <text evidence="5">The sequence shown here is derived from an EMBL/GenBank/DDBJ whole genome shotgun (WGS) entry which is preliminary data.</text>
</comment>
<dbReference type="CDD" id="cd01065">
    <property type="entry name" value="NAD_bind_Shikimate_DH"/>
    <property type="match status" value="1"/>
</dbReference>
<protein>
    <submittedName>
        <fullName evidence="5">Shikimate dehydrogenase</fullName>
    </submittedName>
</protein>
<keyword evidence="3" id="KW-0057">Aromatic amino acid biosynthesis</keyword>
<proteinExistence type="predicted"/>
<dbReference type="GO" id="GO:0005829">
    <property type="term" value="C:cytosol"/>
    <property type="evidence" value="ECO:0007669"/>
    <property type="project" value="TreeGrafter"/>
</dbReference>
<evidence type="ECO:0000313" key="5">
    <source>
        <dbReference type="EMBL" id="MBU3852327.1"/>
    </source>
</evidence>
<dbReference type="Pfam" id="PF08501">
    <property type="entry name" value="Shikimate_dh_N"/>
    <property type="match status" value="1"/>
</dbReference>
<comment type="pathway">
    <text evidence="1">Metabolic intermediate biosynthesis; chorismate biosynthesis; chorismate from D-erythrose 4-phosphate and phosphoenolpyruvate: step 4/7.</text>
</comment>
<dbReference type="SUPFAM" id="SSF53223">
    <property type="entry name" value="Aminoacid dehydrogenase-like, N-terminal domain"/>
    <property type="match status" value="1"/>
</dbReference>
<keyword evidence="2" id="KW-0560">Oxidoreductase</keyword>
<evidence type="ECO:0000256" key="2">
    <source>
        <dbReference type="ARBA" id="ARBA00023002"/>
    </source>
</evidence>
<evidence type="ECO:0000259" key="4">
    <source>
        <dbReference type="Pfam" id="PF08501"/>
    </source>
</evidence>
<dbReference type="InterPro" id="IPR046346">
    <property type="entry name" value="Aminoacid_DH-like_N_sf"/>
</dbReference>
<dbReference type="InterPro" id="IPR022893">
    <property type="entry name" value="Shikimate_DH_fam"/>
</dbReference>
<dbReference type="GO" id="GO:0050661">
    <property type="term" value="F:NADP binding"/>
    <property type="evidence" value="ECO:0007669"/>
    <property type="project" value="TreeGrafter"/>
</dbReference>
<dbReference type="InterPro" id="IPR036291">
    <property type="entry name" value="NAD(P)-bd_dom_sf"/>
</dbReference>
<dbReference type="PANTHER" id="PTHR21089">
    <property type="entry name" value="SHIKIMATE DEHYDROGENASE"/>
    <property type="match status" value="1"/>
</dbReference>
<gene>
    <name evidence="5" type="ORF">H9789_00585</name>
</gene>
<dbReference type="InterPro" id="IPR013708">
    <property type="entry name" value="Shikimate_DH-bd_N"/>
</dbReference>
<dbReference type="GO" id="GO:0009423">
    <property type="term" value="P:chorismate biosynthetic process"/>
    <property type="evidence" value="ECO:0007669"/>
    <property type="project" value="TreeGrafter"/>
</dbReference>
<dbReference type="SUPFAM" id="SSF51735">
    <property type="entry name" value="NAD(P)-binding Rossmann-fold domains"/>
    <property type="match status" value="1"/>
</dbReference>
<dbReference type="EMBL" id="JAHLFU010000014">
    <property type="protein sequence ID" value="MBU3852327.1"/>
    <property type="molecule type" value="Genomic_DNA"/>
</dbReference>
<name>A0A9E2L3M4_9BACT</name>
<feature type="domain" description="Shikimate dehydrogenase substrate binding N-terminal" evidence="4">
    <location>
        <begin position="6"/>
        <end position="87"/>
    </location>
</feature>
<dbReference type="AlphaFoldDB" id="A0A9E2L3M4"/>
<evidence type="ECO:0000313" key="6">
    <source>
        <dbReference type="Proteomes" id="UP000823865"/>
    </source>
</evidence>
<organism evidence="5 6">
    <name type="scientific">Candidatus Paraprevotella stercoravium</name>
    <dbReference type="NCBI Taxonomy" id="2838725"/>
    <lineage>
        <taxon>Bacteria</taxon>
        <taxon>Pseudomonadati</taxon>
        <taxon>Bacteroidota</taxon>
        <taxon>Bacteroidia</taxon>
        <taxon>Bacteroidales</taxon>
        <taxon>Prevotellaceae</taxon>
        <taxon>Paraprevotella</taxon>
    </lineage>
</organism>
<dbReference type="Gene3D" id="3.40.50.10860">
    <property type="entry name" value="Leucine Dehydrogenase, chain A, domain 1"/>
    <property type="match status" value="1"/>
</dbReference>